<feature type="domain" description="BioF2-like acetyltransferase" evidence="2">
    <location>
        <begin position="186"/>
        <end position="335"/>
    </location>
</feature>
<accession>K2MHM1</accession>
<comment type="caution">
    <text evidence="3">The sequence shown here is derived from an EMBL/GenBank/DDBJ whole genome shotgun (WGS) entry which is preliminary data.</text>
</comment>
<evidence type="ECO:0000256" key="1">
    <source>
        <dbReference type="SAM" id="MobiDB-lite"/>
    </source>
</evidence>
<dbReference type="Pfam" id="PF13480">
    <property type="entry name" value="Acetyltransf_6"/>
    <property type="match status" value="1"/>
</dbReference>
<dbReference type="AlphaFoldDB" id="K2MHM1"/>
<dbReference type="RefSeq" id="WP_008594160.1">
    <property type="nucleotide sequence ID" value="NZ_AMRM01000003.1"/>
</dbReference>
<dbReference type="Gene3D" id="3.40.630.30">
    <property type="match status" value="1"/>
</dbReference>
<dbReference type="PATRIC" id="fig|391937.3.peg.676"/>
<dbReference type="EMBL" id="AMRM01000003">
    <property type="protein sequence ID" value="EKF20240.1"/>
    <property type="molecule type" value="Genomic_DNA"/>
</dbReference>
<evidence type="ECO:0000313" key="4">
    <source>
        <dbReference type="Proteomes" id="UP000006786"/>
    </source>
</evidence>
<feature type="region of interest" description="Disordered" evidence="1">
    <location>
        <begin position="1"/>
        <end position="31"/>
    </location>
</feature>
<dbReference type="Proteomes" id="UP000006786">
    <property type="component" value="Unassembled WGS sequence"/>
</dbReference>
<dbReference type="SUPFAM" id="SSF55729">
    <property type="entry name" value="Acyl-CoA N-acyltransferases (Nat)"/>
    <property type="match status" value="1"/>
</dbReference>
<reference evidence="3 4" key="1">
    <citation type="journal article" date="2012" name="J. Bacteriol.">
        <title>Genome Sequence of Nitratireductor pacificus Type Strain pht-3B.</title>
        <authorList>
            <person name="Lai Q."/>
            <person name="Li G."/>
            <person name="Shao Z."/>
        </authorList>
    </citation>
    <scope>NUCLEOTIDE SEQUENCE [LARGE SCALE GENOMIC DNA]</scope>
    <source>
        <strain evidence="4">pht-3B</strain>
    </source>
</reference>
<dbReference type="InterPro" id="IPR038740">
    <property type="entry name" value="BioF2-like_GNAT_dom"/>
</dbReference>
<sequence length="394" mass="43280">MNSASSHAEIQDPAAHAGGAPTLTVSSADPTARAQYREDCRTAHFMPAQSPDWIDAWAEHASNACIIVRLSDGERHLLSLALEIAAHGPLRIARFIGDRHANGNFPATERSLGGPLPPQLMTALLEGLRRQRPDIDLLALERQVHAIDGAQNPLLAWPGTPSPNVALAVDLAGGFEAVLGRASGKRKRKQHRAQARKLEAAGGHRRLRATSRAETDAMLDAFFAMKRHRFAKMGIRDVFAAESVQQAFRTLFGDAVRAEEPAFVMHGLEVGGRLRAVTGSSRTATRMICEFSSITEDELSDISPGAFLFFENIEEACGDGLQVYDFSVGDEYYKRLWCDLETVQFDTFVPLTARGRLLALSRSGLAHAKRRINGNPRLWSAAKWLRRKLAFLRG</sequence>
<protein>
    <recommendedName>
        <fullName evidence="2">BioF2-like acetyltransferase domain-containing protein</fullName>
    </recommendedName>
</protein>
<dbReference type="eggNOG" id="COG5653">
    <property type="taxonomic scope" value="Bacteria"/>
</dbReference>
<dbReference type="OrthoDB" id="8193702at2"/>
<dbReference type="STRING" id="391937.NA2_03262"/>
<dbReference type="InterPro" id="IPR016181">
    <property type="entry name" value="Acyl_CoA_acyltransferase"/>
</dbReference>
<evidence type="ECO:0000313" key="3">
    <source>
        <dbReference type="EMBL" id="EKF20240.1"/>
    </source>
</evidence>
<proteinExistence type="predicted"/>
<organism evidence="3 4">
    <name type="scientific">Nitratireductor pacificus pht-3B</name>
    <dbReference type="NCBI Taxonomy" id="391937"/>
    <lineage>
        <taxon>Bacteria</taxon>
        <taxon>Pseudomonadati</taxon>
        <taxon>Pseudomonadota</taxon>
        <taxon>Alphaproteobacteria</taxon>
        <taxon>Hyphomicrobiales</taxon>
        <taxon>Phyllobacteriaceae</taxon>
        <taxon>Nitratireductor</taxon>
    </lineage>
</organism>
<evidence type="ECO:0000259" key="2">
    <source>
        <dbReference type="Pfam" id="PF13480"/>
    </source>
</evidence>
<keyword evidence="4" id="KW-1185">Reference proteome</keyword>
<name>K2MHM1_9HYPH</name>
<gene>
    <name evidence="3" type="ORF">NA2_03262</name>
</gene>